<feature type="domain" description="AMP-binding enzyme C-terminal" evidence="4">
    <location>
        <begin position="417"/>
        <end position="492"/>
    </location>
</feature>
<protein>
    <submittedName>
        <fullName evidence="5">Long-chain fatty acid--CoA ligase</fullName>
    </submittedName>
</protein>
<dbReference type="InterPro" id="IPR045851">
    <property type="entry name" value="AMP-bd_C_sf"/>
</dbReference>
<accession>A0A1Y0IVP1</accession>
<dbReference type="RefSeq" id="WP_087458758.1">
    <property type="nucleotide sequence ID" value="NZ_CP021434.1"/>
</dbReference>
<feature type="domain" description="AMP-dependent synthetase/ligase" evidence="3">
    <location>
        <begin position="8"/>
        <end position="367"/>
    </location>
</feature>
<dbReference type="GO" id="GO:0031956">
    <property type="term" value="F:medium-chain fatty acid-CoA ligase activity"/>
    <property type="evidence" value="ECO:0007669"/>
    <property type="project" value="TreeGrafter"/>
</dbReference>
<dbReference type="SUPFAM" id="SSF56801">
    <property type="entry name" value="Acetyl-CoA synthetase-like"/>
    <property type="match status" value="1"/>
</dbReference>
<dbReference type="Pfam" id="PF00501">
    <property type="entry name" value="AMP-binding"/>
    <property type="match status" value="1"/>
</dbReference>
<keyword evidence="2 5" id="KW-0436">Ligase</keyword>
<dbReference type="OrthoDB" id="9765680at2"/>
<name>A0A1Y0IVP1_9BACL</name>
<reference evidence="6" key="1">
    <citation type="submission" date="2017-05" db="EMBL/GenBank/DDBJ databases">
        <authorList>
            <person name="Sung H."/>
        </authorList>
    </citation>
    <scope>NUCLEOTIDE SEQUENCE [LARGE SCALE GENOMIC DNA]</scope>
    <source>
        <strain evidence="6">AR23208</strain>
    </source>
</reference>
<dbReference type="Gene3D" id="3.30.300.30">
    <property type="match status" value="1"/>
</dbReference>
<dbReference type="PANTHER" id="PTHR43201:SF5">
    <property type="entry name" value="MEDIUM-CHAIN ACYL-COA LIGASE ACSF2, MITOCHONDRIAL"/>
    <property type="match status" value="1"/>
</dbReference>
<dbReference type="AlphaFoldDB" id="A0A1Y0IVP1"/>
<dbReference type="InterPro" id="IPR042099">
    <property type="entry name" value="ANL_N_sf"/>
</dbReference>
<evidence type="ECO:0000313" key="5">
    <source>
        <dbReference type="EMBL" id="ARU63414.1"/>
    </source>
</evidence>
<evidence type="ECO:0000313" key="6">
    <source>
        <dbReference type="Proteomes" id="UP000195437"/>
    </source>
</evidence>
<dbReference type="Pfam" id="PF13193">
    <property type="entry name" value="AMP-binding_C"/>
    <property type="match status" value="1"/>
</dbReference>
<dbReference type="NCBIfam" id="NF004837">
    <property type="entry name" value="PRK06187.1"/>
    <property type="match status" value="1"/>
</dbReference>
<dbReference type="FunFam" id="3.30.300.30:FF:000008">
    <property type="entry name" value="2,3-dihydroxybenzoate-AMP ligase"/>
    <property type="match status" value="1"/>
</dbReference>
<dbReference type="PROSITE" id="PS00455">
    <property type="entry name" value="AMP_BINDING"/>
    <property type="match status" value="1"/>
</dbReference>
<dbReference type="InterPro" id="IPR020845">
    <property type="entry name" value="AMP-binding_CS"/>
</dbReference>
<comment type="similarity">
    <text evidence="1">Belongs to the ATP-dependent AMP-binding enzyme family.</text>
</comment>
<dbReference type="Proteomes" id="UP000195437">
    <property type="component" value="Chromosome"/>
</dbReference>
<dbReference type="KEGG" id="tum:CBW65_22280"/>
<dbReference type="InterPro" id="IPR000873">
    <property type="entry name" value="AMP-dep_synth/lig_dom"/>
</dbReference>
<dbReference type="EMBL" id="CP021434">
    <property type="protein sequence ID" value="ARU63414.1"/>
    <property type="molecule type" value="Genomic_DNA"/>
</dbReference>
<keyword evidence="6" id="KW-1185">Reference proteome</keyword>
<evidence type="ECO:0000256" key="1">
    <source>
        <dbReference type="ARBA" id="ARBA00006432"/>
    </source>
</evidence>
<dbReference type="PANTHER" id="PTHR43201">
    <property type="entry name" value="ACYL-COA SYNTHETASE"/>
    <property type="match status" value="1"/>
</dbReference>
<dbReference type="GO" id="GO:0006631">
    <property type="term" value="P:fatty acid metabolic process"/>
    <property type="evidence" value="ECO:0007669"/>
    <property type="project" value="TreeGrafter"/>
</dbReference>
<dbReference type="Gene3D" id="3.40.50.12780">
    <property type="entry name" value="N-terminal domain of ligase-like"/>
    <property type="match status" value="1"/>
</dbReference>
<evidence type="ECO:0000259" key="4">
    <source>
        <dbReference type="Pfam" id="PF13193"/>
    </source>
</evidence>
<sequence>MNLSTNLRQTAQKTPDVTALLYLDQKISYSELNADVDRFAAGLAKLGIEKGSNVALLLGNSPEFVIAYYAIVRLGAVAVPINPLYTPGEIQFILADCGVQAVIAVGQMAPLAPLVLKMLPTCKSVILVGAELEMEGVSTFENVLNSGGDVPAVDATPDDIAVILYTSGTTGQPKGALLSHKNLCSNANNIGDFLNMSADDTVVAVLPMFHVFCMTVCLNAPLYRGATILVMPRFSPTETAKAIQVHQATMFAGVPTMFNFLVQHPEVPAEVLKSLTLAISGGAAMPVAVLEAFEQKFGVIVSEGYGLSEASPVVTFNPLDRPRKPGTIGVVIPGVEARVVDEIGNDVEPGVVGELICRGDNVMVGYLKRPEETALALRDGWLHTGDMATVDGEGYFSIVDRKKDMIIVGGFNVYPREVEEILFRHPNVREAAVVGVPDANYGEKVRAYVALKQEDGSTEADLIAHCEAGLTAYKVPKEVFILEELPKNTTGKILRRELKKHESNSVSK</sequence>
<gene>
    <name evidence="5" type="ORF">CBW65_22280</name>
</gene>
<evidence type="ECO:0000259" key="3">
    <source>
        <dbReference type="Pfam" id="PF00501"/>
    </source>
</evidence>
<proteinExistence type="inferred from homology"/>
<dbReference type="FunFam" id="3.40.50.12780:FF:000003">
    <property type="entry name" value="Long-chain-fatty-acid--CoA ligase FadD"/>
    <property type="match status" value="1"/>
</dbReference>
<dbReference type="CDD" id="cd05936">
    <property type="entry name" value="FC-FACS_FadD_like"/>
    <property type="match status" value="1"/>
</dbReference>
<evidence type="ECO:0000256" key="2">
    <source>
        <dbReference type="ARBA" id="ARBA00022598"/>
    </source>
</evidence>
<organism evidence="5 6">
    <name type="scientific">Tumebacillus avium</name>
    <dbReference type="NCBI Taxonomy" id="1903704"/>
    <lineage>
        <taxon>Bacteria</taxon>
        <taxon>Bacillati</taxon>
        <taxon>Bacillota</taxon>
        <taxon>Bacilli</taxon>
        <taxon>Bacillales</taxon>
        <taxon>Alicyclobacillaceae</taxon>
        <taxon>Tumebacillus</taxon>
    </lineage>
</organism>
<dbReference type="InterPro" id="IPR025110">
    <property type="entry name" value="AMP-bd_C"/>
</dbReference>